<sequence>MSKSNMRRYAEKKIGCKLSRNEYWLFLFNAEGMSFKDIALLEGLPLSVVEDEFAAYAAKNSEVLEILRESELLELGRMWRDNYTPEIKAFMKKQYHATDADVKTAKNLFERFVIFCYESGLRP</sequence>
<accession>A0A927ZZ58</accession>
<protein>
    <submittedName>
        <fullName evidence="1">Uncharacterized protein</fullName>
    </submittedName>
</protein>
<proteinExistence type="predicted"/>
<organism evidence="1 2">
    <name type="scientific">Selenomonas ruminantium</name>
    <dbReference type="NCBI Taxonomy" id="971"/>
    <lineage>
        <taxon>Bacteria</taxon>
        <taxon>Bacillati</taxon>
        <taxon>Bacillota</taxon>
        <taxon>Negativicutes</taxon>
        <taxon>Selenomonadales</taxon>
        <taxon>Selenomonadaceae</taxon>
        <taxon>Selenomonas</taxon>
    </lineage>
</organism>
<name>A0A927ZZ58_SELRU</name>
<reference evidence="1" key="1">
    <citation type="submission" date="2019-04" db="EMBL/GenBank/DDBJ databases">
        <title>Evolution of Biomass-Degrading Anaerobic Consortia Revealed by Metagenomics.</title>
        <authorList>
            <person name="Peng X."/>
        </authorList>
    </citation>
    <scope>NUCLEOTIDE SEQUENCE</scope>
    <source>
        <strain evidence="1">SIG242</strain>
    </source>
</reference>
<comment type="caution">
    <text evidence="1">The sequence shown here is derived from an EMBL/GenBank/DDBJ whole genome shotgun (WGS) entry which is preliminary data.</text>
</comment>
<evidence type="ECO:0000313" key="1">
    <source>
        <dbReference type="EMBL" id="MBE6085258.1"/>
    </source>
</evidence>
<dbReference type="RefSeq" id="WP_303669347.1">
    <property type="nucleotide sequence ID" value="NZ_SVCA01000005.1"/>
</dbReference>
<dbReference type="AlphaFoldDB" id="A0A927ZZ58"/>
<dbReference type="EMBL" id="SVCA01000005">
    <property type="protein sequence ID" value="MBE6085258.1"/>
    <property type="molecule type" value="Genomic_DNA"/>
</dbReference>
<dbReference type="Proteomes" id="UP000772151">
    <property type="component" value="Unassembled WGS sequence"/>
</dbReference>
<gene>
    <name evidence="1" type="ORF">E7203_07320</name>
</gene>
<evidence type="ECO:0000313" key="2">
    <source>
        <dbReference type="Proteomes" id="UP000772151"/>
    </source>
</evidence>